<evidence type="ECO:0000256" key="6">
    <source>
        <dbReference type="ARBA" id="ARBA00023049"/>
    </source>
</evidence>
<comment type="cofactor">
    <cofactor evidence="7">
        <name>Zn(2+)</name>
        <dbReference type="ChEBI" id="CHEBI:29105"/>
    </cofactor>
    <text evidence="7">Binds 1 zinc ion.</text>
</comment>
<name>A0A1E3PQT0_9ASCO</name>
<accession>A0A1E3PQT0</accession>
<protein>
    <submittedName>
        <fullName evidence="9">Zincin</fullName>
    </submittedName>
</protein>
<keyword evidence="6 7" id="KW-0482">Metalloprotease</keyword>
<dbReference type="OrthoDB" id="534666at2759"/>
<organism evidence="9 10">
    <name type="scientific">Nadsonia fulvescens var. elongata DSM 6958</name>
    <dbReference type="NCBI Taxonomy" id="857566"/>
    <lineage>
        <taxon>Eukaryota</taxon>
        <taxon>Fungi</taxon>
        <taxon>Dikarya</taxon>
        <taxon>Ascomycota</taxon>
        <taxon>Saccharomycotina</taxon>
        <taxon>Dipodascomycetes</taxon>
        <taxon>Dipodascales</taxon>
        <taxon>Dipodascales incertae sedis</taxon>
        <taxon>Nadsonia</taxon>
    </lineage>
</organism>
<dbReference type="PANTHER" id="PTHR11804:SF84">
    <property type="entry name" value="SACCHAROLYSIN"/>
    <property type="match status" value="1"/>
</dbReference>
<dbReference type="GO" id="GO:0006518">
    <property type="term" value="P:peptide metabolic process"/>
    <property type="evidence" value="ECO:0007669"/>
    <property type="project" value="TreeGrafter"/>
</dbReference>
<reference evidence="9 10" key="1">
    <citation type="journal article" date="2016" name="Proc. Natl. Acad. Sci. U.S.A.">
        <title>Comparative genomics of biotechnologically important yeasts.</title>
        <authorList>
            <person name="Riley R."/>
            <person name="Haridas S."/>
            <person name="Wolfe K.H."/>
            <person name="Lopes M.R."/>
            <person name="Hittinger C.T."/>
            <person name="Goeker M."/>
            <person name="Salamov A.A."/>
            <person name="Wisecaver J.H."/>
            <person name="Long T.M."/>
            <person name="Calvey C.H."/>
            <person name="Aerts A.L."/>
            <person name="Barry K.W."/>
            <person name="Choi C."/>
            <person name="Clum A."/>
            <person name="Coughlan A.Y."/>
            <person name="Deshpande S."/>
            <person name="Douglass A.P."/>
            <person name="Hanson S.J."/>
            <person name="Klenk H.-P."/>
            <person name="LaButti K.M."/>
            <person name="Lapidus A."/>
            <person name="Lindquist E.A."/>
            <person name="Lipzen A.M."/>
            <person name="Meier-Kolthoff J.P."/>
            <person name="Ohm R.A."/>
            <person name="Otillar R.P."/>
            <person name="Pangilinan J.L."/>
            <person name="Peng Y."/>
            <person name="Rokas A."/>
            <person name="Rosa C.A."/>
            <person name="Scheuner C."/>
            <person name="Sibirny A.A."/>
            <person name="Slot J.C."/>
            <person name="Stielow J.B."/>
            <person name="Sun H."/>
            <person name="Kurtzman C.P."/>
            <person name="Blackwell M."/>
            <person name="Grigoriev I.V."/>
            <person name="Jeffries T.W."/>
        </authorList>
    </citation>
    <scope>NUCLEOTIDE SEQUENCE [LARGE SCALE GENOMIC DNA]</scope>
    <source>
        <strain evidence="9 10">DSM 6958</strain>
    </source>
</reference>
<dbReference type="Proteomes" id="UP000095009">
    <property type="component" value="Unassembled WGS sequence"/>
</dbReference>
<dbReference type="InterPro" id="IPR045090">
    <property type="entry name" value="Pept_M3A_M3B"/>
</dbReference>
<dbReference type="PANTHER" id="PTHR11804">
    <property type="entry name" value="PROTEASE M3 THIMET OLIGOPEPTIDASE-RELATED"/>
    <property type="match status" value="1"/>
</dbReference>
<keyword evidence="5 7" id="KW-0862">Zinc</keyword>
<comment type="similarity">
    <text evidence="1 7">Belongs to the peptidase M3 family.</text>
</comment>
<evidence type="ECO:0000259" key="8">
    <source>
        <dbReference type="Pfam" id="PF01432"/>
    </source>
</evidence>
<keyword evidence="3 7" id="KW-0479">Metal-binding</keyword>
<evidence type="ECO:0000313" key="9">
    <source>
        <dbReference type="EMBL" id="ODQ67795.1"/>
    </source>
</evidence>
<feature type="domain" description="Peptidase M3A/M3B catalytic" evidence="8">
    <location>
        <begin position="232"/>
        <end position="703"/>
    </location>
</feature>
<dbReference type="SUPFAM" id="SSF55486">
    <property type="entry name" value="Metalloproteases ('zincins'), catalytic domain"/>
    <property type="match status" value="1"/>
</dbReference>
<evidence type="ECO:0000256" key="5">
    <source>
        <dbReference type="ARBA" id="ARBA00022833"/>
    </source>
</evidence>
<dbReference type="InterPro" id="IPR024079">
    <property type="entry name" value="MetalloPept_cat_dom_sf"/>
</dbReference>
<evidence type="ECO:0000256" key="7">
    <source>
        <dbReference type="RuleBase" id="RU003435"/>
    </source>
</evidence>
<dbReference type="InterPro" id="IPR024077">
    <property type="entry name" value="Neurolysin/TOP_dom2"/>
</dbReference>
<dbReference type="GO" id="GO:0006508">
    <property type="term" value="P:proteolysis"/>
    <property type="evidence" value="ECO:0007669"/>
    <property type="project" value="UniProtKB-KW"/>
</dbReference>
<dbReference type="Pfam" id="PF01432">
    <property type="entry name" value="Peptidase_M3"/>
    <property type="match status" value="1"/>
</dbReference>
<dbReference type="AlphaFoldDB" id="A0A1E3PQT0"/>
<evidence type="ECO:0000256" key="2">
    <source>
        <dbReference type="ARBA" id="ARBA00022670"/>
    </source>
</evidence>
<dbReference type="InterPro" id="IPR024080">
    <property type="entry name" value="Neurolysin/TOP_N"/>
</dbReference>
<gene>
    <name evidence="9" type="ORF">NADFUDRAFT_19924</name>
</gene>
<dbReference type="CDD" id="cd06455">
    <property type="entry name" value="M3A_TOP"/>
    <property type="match status" value="1"/>
</dbReference>
<proteinExistence type="inferred from homology"/>
<keyword evidence="10" id="KW-1185">Reference proteome</keyword>
<dbReference type="GO" id="GO:0004222">
    <property type="term" value="F:metalloendopeptidase activity"/>
    <property type="evidence" value="ECO:0007669"/>
    <property type="project" value="InterPro"/>
</dbReference>
<dbReference type="EMBL" id="KV454406">
    <property type="protein sequence ID" value="ODQ67795.1"/>
    <property type="molecule type" value="Genomic_DNA"/>
</dbReference>
<keyword evidence="4 7" id="KW-0378">Hydrolase</keyword>
<dbReference type="GO" id="GO:0046872">
    <property type="term" value="F:metal ion binding"/>
    <property type="evidence" value="ECO:0007669"/>
    <property type="project" value="UniProtKB-UniRule"/>
</dbReference>
<dbReference type="STRING" id="857566.A0A1E3PQT0"/>
<evidence type="ECO:0000256" key="4">
    <source>
        <dbReference type="ARBA" id="ARBA00022801"/>
    </source>
</evidence>
<dbReference type="FunFam" id="3.40.390.10:FF:000006">
    <property type="entry name" value="Thimet oligopeptidase 1"/>
    <property type="match status" value="1"/>
</dbReference>
<keyword evidence="2 7" id="KW-0645">Protease</keyword>
<dbReference type="GO" id="GO:0005758">
    <property type="term" value="C:mitochondrial intermembrane space"/>
    <property type="evidence" value="ECO:0007669"/>
    <property type="project" value="TreeGrafter"/>
</dbReference>
<dbReference type="Gene3D" id="1.10.1370.10">
    <property type="entry name" value="Neurolysin, domain 3"/>
    <property type="match status" value="1"/>
</dbReference>
<evidence type="ECO:0000256" key="3">
    <source>
        <dbReference type="ARBA" id="ARBA00022723"/>
    </source>
</evidence>
<dbReference type="Gene3D" id="3.40.390.10">
    <property type="entry name" value="Collagenase (Catalytic Domain)"/>
    <property type="match status" value="1"/>
</dbReference>
<dbReference type="Gene3D" id="1.20.1050.40">
    <property type="entry name" value="Endopeptidase. Chain P, domain 1"/>
    <property type="match status" value="1"/>
</dbReference>
<dbReference type="InterPro" id="IPR001567">
    <property type="entry name" value="Pept_M3A_M3B_dom"/>
</dbReference>
<evidence type="ECO:0000256" key="1">
    <source>
        <dbReference type="ARBA" id="ARBA00006040"/>
    </source>
</evidence>
<evidence type="ECO:0000313" key="10">
    <source>
        <dbReference type="Proteomes" id="UP000095009"/>
    </source>
</evidence>
<sequence>MSAIPTAPQPAPRWDIAVDTLLVTVEDSIAQSKALEDRIAAIAPADRTFDSVIKPLADDDNISSGVINSLSFYQHVSTDAPLREASTKAEELINNFSIESGMREDVYNSVRSVQESIVNQSDLPWVKALSAEDRRLVQKMDNDYRRNGLALDLETRNRVKELRLKLSNLGIQFAKNLGEENSGIWFTATELDGVPEDILSSLKQEQQPITEGSEETVTRYFMTFKYPDLFPVLKYANNSQTRKSAFVGDQNKVATVNTPLLEEAVHIRSEIAQLMGYATHADFVLEERMAKKATNVWDFLNDLRTKLTPQAAREIQTLQELKNSDLKSRGLPADDRYYIWDNRYYDNLLLQNEYKVDSQKIAEYFPMQSTIDKMLSIFETVLELKFYQLSAEEAMVWHEDVKQFAVWKRSSNADANKNDEEFVGWLYMDLHPRDNKYGHAANFNLSPGFTADDGITRVYPVTALVCNFSKPTASKPSLLKHEEVTTFFHELGHGIHDLCGKTKYARFHGTSVARDFVEAPSQMLEYWTWSRDELKALSSHYTSGESIPDDLITSLIKSKHINGSLFNLRQLHFAIFDLTLHTISAPSKSEKPQDLKLDDRWNQLRREISLIEGDYPNVVTRGYSSFGHIMGGYDSAYYGYLWSQVFAADIYYTLFKGNEMSAEVGRRYRTEILEMGGARDENESLTILLGRAPENTSFLKEIGIEV</sequence>